<dbReference type="GO" id="GO:0016709">
    <property type="term" value="F:oxidoreductase activity, acting on paired donors, with incorporation or reduction of molecular oxygen, NAD(P)H as one donor, and incorporation of one atom of oxygen"/>
    <property type="evidence" value="ECO:0007669"/>
    <property type="project" value="UniProtKB-ARBA"/>
</dbReference>
<name>A0A841AF83_9MICO</name>
<evidence type="ECO:0000313" key="6">
    <source>
        <dbReference type="EMBL" id="MBB5832597.1"/>
    </source>
</evidence>
<dbReference type="InterPro" id="IPR050641">
    <property type="entry name" value="RIFMO-like"/>
</dbReference>
<dbReference type="Gene3D" id="3.50.50.60">
    <property type="entry name" value="FAD/NAD(P)-binding domain"/>
    <property type="match status" value="1"/>
</dbReference>
<dbReference type="InterPro" id="IPR036188">
    <property type="entry name" value="FAD/NAD-bd_sf"/>
</dbReference>
<evidence type="ECO:0000256" key="3">
    <source>
        <dbReference type="ARBA" id="ARBA00022827"/>
    </source>
</evidence>
<dbReference type="GO" id="GO:0071949">
    <property type="term" value="F:FAD binding"/>
    <property type="evidence" value="ECO:0007669"/>
    <property type="project" value="InterPro"/>
</dbReference>
<feature type="domain" description="FAD-binding" evidence="5">
    <location>
        <begin position="41"/>
        <end position="374"/>
    </location>
</feature>
<dbReference type="Pfam" id="PF01494">
    <property type="entry name" value="FAD_binding_3"/>
    <property type="match status" value="1"/>
</dbReference>
<dbReference type="EMBL" id="JACHLZ010000001">
    <property type="protein sequence ID" value="MBB5832597.1"/>
    <property type="molecule type" value="Genomic_DNA"/>
</dbReference>
<keyword evidence="3" id="KW-0274">FAD</keyword>
<evidence type="ECO:0000259" key="5">
    <source>
        <dbReference type="Pfam" id="PF01494"/>
    </source>
</evidence>
<dbReference type="SUPFAM" id="SSF51905">
    <property type="entry name" value="FAD/NAD(P)-binding domain"/>
    <property type="match status" value="1"/>
</dbReference>
<dbReference type="PRINTS" id="PR00420">
    <property type="entry name" value="RNGMNOXGNASE"/>
</dbReference>
<accession>A0A841AF83</accession>
<dbReference type="PANTHER" id="PTHR43004:SF19">
    <property type="entry name" value="BINDING MONOOXYGENASE, PUTATIVE (JCVI)-RELATED"/>
    <property type="match status" value="1"/>
</dbReference>
<keyword evidence="2" id="KW-0285">Flavoprotein</keyword>
<feature type="compositionally biased region" description="Low complexity" evidence="4">
    <location>
        <begin position="15"/>
        <end position="34"/>
    </location>
</feature>
<sequence>MTAADPASSPVDRMASPTGAAGSGISTGSTAPTSRPLPRTVDVLVVGAGPTGLMAGLVAHRRGLSTLVVDGKSGPTRESRAIVVQARSMEILDQLALADPVLEGAQLAGRIRIRQGAAPIAADFGDAQRGWTPFPGARIFEQSRTEALLSETLAAEGAPVAYGHELRSFTADPDAHDGVDAVLSGPDGEVRVRTRWLIGADGASSPVRHQLGLTFDGVTDDATFCVADLHGVEGAAADALSARLGREKFAILFPLGEGGHARLIWLHGGDRPDQEEALAGVREDLGIRYERVDWFSSYRVHHRLASRFRVGPVLLAGDAAHVHSPVGGQGMNTGLQDAHHLVNLLADIASGLRDPAQIDRYEAERRPVAVTLVRSVDRAFGAVARPGRGTGFVRRRVRDVAGLIIPRVLRSPAGPRLAGLLGQYRIHYHPVPEGQEEPRWARDPAVGRRLRPTAENTAALRRMTWQLHTYGGGCVTSAAATSPSARPGEVGEAAVPTALRPQVTAAIEGPLAFPADPLGEMRPDRLYLVRPDGFVAAAWPLHAGAAASADVSEALAAYGFAPSAD</sequence>
<feature type="region of interest" description="Disordered" evidence="4">
    <location>
        <begin position="1"/>
        <end position="37"/>
    </location>
</feature>
<evidence type="ECO:0000256" key="1">
    <source>
        <dbReference type="ARBA" id="ARBA00001974"/>
    </source>
</evidence>
<reference evidence="6 7" key="1">
    <citation type="submission" date="2020-08" db="EMBL/GenBank/DDBJ databases">
        <title>Sequencing the genomes of 1000 actinobacteria strains.</title>
        <authorList>
            <person name="Klenk H.-P."/>
        </authorList>
    </citation>
    <scope>NUCLEOTIDE SEQUENCE [LARGE SCALE GENOMIC DNA]</scope>
    <source>
        <strain evidence="6 7">DSM 28796</strain>
    </source>
</reference>
<dbReference type="Gene3D" id="3.30.70.2450">
    <property type="match status" value="1"/>
</dbReference>
<dbReference type="Proteomes" id="UP000588158">
    <property type="component" value="Unassembled WGS sequence"/>
</dbReference>
<comment type="cofactor">
    <cofactor evidence="1">
        <name>FAD</name>
        <dbReference type="ChEBI" id="CHEBI:57692"/>
    </cofactor>
</comment>
<proteinExistence type="predicted"/>
<evidence type="ECO:0000313" key="7">
    <source>
        <dbReference type="Proteomes" id="UP000588158"/>
    </source>
</evidence>
<evidence type="ECO:0000256" key="4">
    <source>
        <dbReference type="SAM" id="MobiDB-lite"/>
    </source>
</evidence>
<dbReference type="AlphaFoldDB" id="A0A841AF83"/>
<dbReference type="PANTHER" id="PTHR43004">
    <property type="entry name" value="TRK SYSTEM POTASSIUM UPTAKE PROTEIN"/>
    <property type="match status" value="1"/>
</dbReference>
<dbReference type="InterPro" id="IPR002938">
    <property type="entry name" value="FAD-bd"/>
</dbReference>
<gene>
    <name evidence="6" type="ORF">HNR70_002410</name>
</gene>
<protein>
    <submittedName>
        <fullName evidence="6">2-polyprenyl-6-methoxyphenol hydroxylase-like FAD-dependent oxidoreductase</fullName>
    </submittedName>
</protein>
<organism evidence="6 7">
    <name type="scientific">Brachybacterium aquaticum</name>
    <dbReference type="NCBI Taxonomy" id="1432564"/>
    <lineage>
        <taxon>Bacteria</taxon>
        <taxon>Bacillati</taxon>
        <taxon>Actinomycetota</taxon>
        <taxon>Actinomycetes</taxon>
        <taxon>Micrococcales</taxon>
        <taxon>Dermabacteraceae</taxon>
        <taxon>Brachybacterium</taxon>
    </lineage>
</organism>
<evidence type="ECO:0000256" key="2">
    <source>
        <dbReference type="ARBA" id="ARBA00022630"/>
    </source>
</evidence>
<comment type="caution">
    <text evidence="6">The sequence shown here is derived from an EMBL/GenBank/DDBJ whole genome shotgun (WGS) entry which is preliminary data.</text>
</comment>
<keyword evidence="7" id="KW-1185">Reference proteome</keyword>
<dbReference type="RefSeq" id="WP_246375216.1">
    <property type="nucleotide sequence ID" value="NZ_JACHLZ010000001.1"/>
</dbReference>